<evidence type="ECO:0000313" key="7">
    <source>
        <dbReference type="Proteomes" id="UP000542125"/>
    </source>
</evidence>
<dbReference type="GO" id="GO:0009253">
    <property type="term" value="P:peptidoglycan catabolic process"/>
    <property type="evidence" value="ECO:0007669"/>
    <property type="project" value="InterPro"/>
</dbReference>
<sequence length="272" mass="28896">MTRHRRADYVLNATVAASGVRVRRVVRAGVGLVVASTLASILASIITMGTAMASASEMASVLGARTPHIVIDTGHTPQHPGATGASGRVEYQYNLDLSTAVSDRLVAAGYRVTRIAADGVEIALKDRATRIPDADLFVSIHHDSMQQAWIDAGRRREFAGYSIFVSEKNPQYTHSLRCAGSVGEAMRAAGQTPSLYHATPIPGENRPLLDARLSIHRFDDLVVLKTATVPAMLIEAGVIANPDDEARVGRPETIQLLATAIAQGIQGCQAPG</sequence>
<evidence type="ECO:0000256" key="2">
    <source>
        <dbReference type="ARBA" id="ARBA00011901"/>
    </source>
</evidence>
<proteinExistence type="predicted"/>
<evidence type="ECO:0000259" key="5">
    <source>
        <dbReference type="SMART" id="SM00646"/>
    </source>
</evidence>
<protein>
    <recommendedName>
        <fullName evidence="2">N-acetylmuramoyl-L-alanine amidase</fullName>
        <ecNumber evidence="2">3.5.1.28</ecNumber>
    </recommendedName>
</protein>
<dbReference type="Proteomes" id="UP000542125">
    <property type="component" value="Unassembled WGS sequence"/>
</dbReference>
<keyword evidence="4" id="KW-0812">Transmembrane</keyword>
<dbReference type="RefSeq" id="WP_373563317.1">
    <property type="nucleotide sequence ID" value="NZ_JACBYR010000001.1"/>
</dbReference>
<evidence type="ECO:0000313" key="6">
    <source>
        <dbReference type="EMBL" id="NYE83616.1"/>
    </source>
</evidence>
<dbReference type="Gene3D" id="3.40.630.40">
    <property type="entry name" value="Zn-dependent exopeptidases"/>
    <property type="match status" value="1"/>
</dbReference>
<keyword evidence="7" id="KW-1185">Reference proteome</keyword>
<feature type="domain" description="MurNAc-LAA" evidence="5">
    <location>
        <begin position="129"/>
        <end position="266"/>
    </location>
</feature>
<evidence type="ECO:0000256" key="4">
    <source>
        <dbReference type="SAM" id="Phobius"/>
    </source>
</evidence>
<evidence type="ECO:0000256" key="1">
    <source>
        <dbReference type="ARBA" id="ARBA00001561"/>
    </source>
</evidence>
<dbReference type="Pfam" id="PF01520">
    <property type="entry name" value="Amidase_3"/>
    <property type="match status" value="1"/>
</dbReference>
<keyword evidence="4" id="KW-1133">Transmembrane helix</keyword>
<organism evidence="6 7">
    <name type="scientific">Pigmentiphaga litoralis</name>
    <dbReference type="NCBI Taxonomy" id="516702"/>
    <lineage>
        <taxon>Bacteria</taxon>
        <taxon>Pseudomonadati</taxon>
        <taxon>Pseudomonadota</taxon>
        <taxon>Betaproteobacteria</taxon>
        <taxon>Burkholderiales</taxon>
        <taxon>Alcaligenaceae</taxon>
        <taxon>Pigmentiphaga</taxon>
    </lineage>
</organism>
<dbReference type="PANTHER" id="PTHR30404:SF0">
    <property type="entry name" value="N-ACETYLMURAMOYL-L-ALANINE AMIDASE AMIC"/>
    <property type="match status" value="1"/>
</dbReference>
<evidence type="ECO:0000256" key="3">
    <source>
        <dbReference type="ARBA" id="ARBA00022801"/>
    </source>
</evidence>
<comment type="caution">
    <text evidence="6">The sequence shown here is derived from an EMBL/GenBank/DDBJ whole genome shotgun (WGS) entry which is preliminary data.</text>
</comment>
<name>A0A7Y9IV49_9BURK</name>
<reference evidence="6 7" key="1">
    <citation type="submission" date="2020-07" db="EMBL/GenBank/DDBJ databases">
        <title>Genomic Encyclopedia of Type Strains, Phase IV (KMG-V): Genome sequencing to study the core and pangenomes of soil and plant-associated prokaryotes.</title>
        <authorList>
            <person name="Whitman W."/>
        </authorList>
    </citation>
    <scope>NUCLEOTIDE SEQUENCE [LARGE SCALE GENOMIC DNA]</scope>
    <source>
        <strain evidence="6 7">SAS40</strain>
    </source>
</reference>
<gene>
    <name evidence="6" type="ORF">FHW18_002887</name>
</gene>
<dbReference type="InterPro" id="IPR050695">
    <property type="entry name" value="N-acetylmuramoyl_amidase_3"/>
</dbReference>
<dbReference type="SUPFAM" id="SSF53187">
    <property type="entry name" value="Zn-dependent exopeptidases"/>
    <property type="match status" value="1"/>
</dbReference>
<dbReference type="InterPro" id="IPR002508">
    <property type="entry name" value="MurNAc-LAA_cat"/>
</dbReference>
<feature type="transmembrane region" description="Helical" evidence="4">
    <location>
        <begin position="30"/>
        <end position="52"/>
    </location>
</feature>
<dbReference type="PANTHER" id="PTHR30404">
    <property type="entry name" value="N-ACETYLMURAMOYL-L-ALANINE AMIDASE"/>
    <property type="match status" value="1"/>
</dbReference>
<accession>A0A7Y9IV49</accession>
<dbReference type="GO" id="GO:0008745">
    <property type="term" value="F:N-acetylmuramoyl-L-alanine amidase activity"/>
    <property type="evidence" value="ECO:0007669"/>
    <property type="project" value="UniProtKB-EC"/>
</dbReference>
<dbReference type="GO" id="GO:0030288">
    <property type="term" value="C:outer membrane-bounded periplasmic space"/>
    <property type="evidence" value="ECO:0007669"/>
    <property type="project" value="TreeGrafter"/>
</dbReference>
<dbReference type="SMART" id="SM00646">
    <property type="entry name" value="Ami_3"/>
    <property type="match status" value="1"/>
</dbReference>
<dbReference type="AlphaFoldDB" id="A0A7Y9IV49"/>
<keyword evidence="3 6" id="KW-0378">Hydrolase</keyword>
<dbReference type="EC" id="3.5.1.28" evidence="2"/>
<dbReference type="CDD" id="cd02696">
    <property type="entry name" value="MurNAc-LAA"/>
    <property type="match status" value="1"/>
</dbReference>
<keyword evidence="4" id="KW-0472">Membrane</keyword>
<dbReference type="EMBL" id="JACBYR010000001">
    <property type="protein sequence ID" value="NYE83616.1"/>
    <property type="molecule type" value="Genomic_DNA"/>
</dbReference>
<comment type="catalytic activity">
    <reaction evidence="1">
        <text>Hydrolyzes the link between N-acetylmuramoyl residues and L-amino acid residues in certain cell-wall glycopeptides.</text>
        <dbReference type="EC" id="3.5.1.28"/>
    </reaction>
</comment>